<dbReference type="InterPro" id="IPR036890">
    <property type="entry name" value="HATPase_C_sf"/>
</dbReference>
<evidence type="ECO:0000256" key="1">
    <source>
        <dbReference type="ARBA" id="ARBA00004370"/>
    </source>
</evidence>
<proteinExistence type="predicted"/>
<keyword evidence="2" id="KW-0597">Phosphoprotein</keyword>
<dbReference type="EMBL" id="SMAL01000002">
    <property type="protein sequence ID" value="TCT16245.1"/>
    <property type="molecule type" value="Genomic_DNA"/>
</dbReference>
<dbReference type="CDD" id="cd06225">
    <property type="entry name" value="HAMP"/>
    <property type="match status" value="1"/>
</dbReference>
<dbReference type="InterPro" id="IPR003594">
    <property type="entry name" value="HATPase_dom"/>
</dbReference>
<dbReference type="PANTHER" id="PTHR34220">
    <property type="entry name" value="SENSOR HISTIDINE KINASE YPDA"/>
    <property type="match status" value="1"/>
</dbReference>
<evidence type="ECO:0000259" key="7">
    <source>
        <dbReference type="PROSITE" id="PS50885"/>
    </source>
</evidence>
<dbReference type="SMART" id="SM00304">
    <property type="entry name" value="HAMP"/>
    <property type="match status" value="1"/>
</dbReference>
<keyword evidence="5" id="KW-0175">Coiled coil</keyword>
<dbReference type="InterPro" id="IPR003660">
    <property type="entry name" value="HAMP_dom"/>
</dbReference>
<feature type="domain" description="HAMP" evidence="7">
    <location>
        <begin position="208"/>
        <end position="261"/>
    </location>
</feature>
<dbReference type="GO" id="GO:0000155">
    <property type="term" value="F:phosphorelay sensor kinase activity"/>
    <property type="evidence" value="ECO:0007669"/>
    <property type="project" value="InterPro"/>
</dbReference>
<dbReference type="PANTHER" id="PTHR34220:SF7">
    <property type="entry name" value="SENSOR HISTIDINE KINASE YPDA"/>
    <property type="match status" value="1"/>
</dbReference>
<evidence type="ECO:0000256" key="5">
    <source>
        <dbReference type="SAM" id="Coils"/>
    </source>
</evidence>
<dbReference type="AlphaFoldDB" id="A0A4R3MMQ3"/>
<comment type="caution">
    <text evidence="8">The sequence shown here is derived from an EMBL/GenBank/DDBJ whole genome shotgun (WGS) entry which is preliminary data.</text>
</comment>
<dbReference type="SUPFAM" id="SSF158472">
    <property type="entry name" value="HAMP domain-like"/>
    <property type="match status" value="1"/>
</dbReference>
<keyword evidence="3" id="KW-0808">Transferase</keyword>
<dbReference type="SUPFAM" id="SSF55874">
    <property type="entry name" value="ATPase domain of HSP90 chaperone/DNA topoisomerase II/histidine kinase"/>
    <property type="match status" value="1"/>
</dbReference>
<comment type="subcellular location">
    <subcellularLocation>
        <location evidence="1">Membrane</location>
    </subcellularLocation>
</comment>
<keyword evidence="6" id="KW-0812">Transmembrane</keyword>
<feature type="coiled-coil region" evidence="5">
    <location>
        <begin position="253"/>
        <end position="284"/>
    </location>
</feature>
<evidence type="ECO:0000256" key="3">
    <source>
        <dbReference type="ARBA" id="ARBA00022679"/>
    </source>
</evidence>
<evidence type="ECO:0000313" key="8">
    <source>
        <dbReference type="EMBL" id="TCT16245.1"/>
    </source>
</evidence>
<feature type="transmembrane region" description="Helical" evidence="6">
    <location>
        <begin position="20"/>
        <end position="40"/>
    </location>
</feature>
<name>A0A4R3MMQ3_9FIRM</name>
<evidence type="ECO:0000256" key="6">
    <source>
        <dbReference type="SAM" id="Phobius"/>
    </source>
</evidence>
<dbReference type="Proteomes" id="UP000294902">
    <property type="component" value="Unassembled WGS sequence"/>
</dbReference>
<feature type="transmembrane region" description="Helical" evidence="6">
    <location>
        <begin position="186"/>
        <end position="206"/>
    </location>
</feature>
<dbReference type="Pfam" id="PF00672">
    <property type="entry name" value="HAMP"/>
    <property type="match status" value="1"/>
</dbReference>
<dbReference type="Pfam" id="PF06580">
    <property type="entry name" value="His_kinase"/>
    <property type="match status" value="1"/>
</dbReference>
<dbReference type="PROSITE" id="PS50885">
    <property type="entry name" value="HAMP"/>
    <property type="match status" value="1"/>
</dbReference>
<organism evidence="8 9">
    <name type="scientific">Natranaerovirga pectinivora</name>
    <dbReference type="NCBI Taxonomy" id="682400"/>
    <lineage>
        <taxon>Bacteria</taxon>
        <taxon>Bacillati</taxon>
        <taxon>Bacillota</taxon>
        <taxon>Clostridia</taxon>
        <taxon>Lachnospirales</taxon>
        <taxon>Natranaerovirgaceae</taxon>
        <taxon>Natranaerovirga</taxon>
    </lineage>
</organism>
<keyword evidence="9" id="KW-1185">Reference proteome</keyword>
<dbReference type="RefSeq" id="WP_132250497.1">
    <property type="nucleotide sequence ID" value="NZ_SMAL01000002.1"/>
</dbReference>
<keyword evidence="6" id="KW-1133">Transmembrane helix</keyword>
<dbReference type="Pfam" id="PF02518">
    <property type="entry name" value="HATPase_c"/>
    <property type="match status" value="1"/>
</dbReference>
<evidence type="ECO:0000313" key="9">
    <source>
        <dbReference type="Proteomes" id="UP000294902"/>
    </source>
</evidence>
<protein>
    <submittedName>
        <fullName evidence="8">Histidine kinase/DNA gyrase B/HSP90-like ATPase</fullName>
    </submittedName>
</protein>
<dbReference type="GO" id="GO:0016020">
    <property type="term" value="C:membrane"/>
    <property type="evidence" value="ECO:0007669"/>
    <property type="project" value="UniProtKB-SubCell"/>
</dbReference>
<dbReference type="InterPro" id="IPR050640">
    <property type="entry name" value="Bact_2-comp_sensor_kinase"/>
</dbReference>
<evidence type="ECO:0000256" key="4">
    <source>
        <dbReference type="ARBA" id="ARBA00022777"/>
    </source>
</evidence>
<gene>
    <name evidence="8" type="ORF">EDC18_102262</name>
</gene>
<dbReference type="Gene3D" id="6.10.340.10">
    <property type="match status" value="1"/>
</dbReference>
<evidence type="ECO:0000256" key="2">
    <source>
        <dbReference type="ARBA" id="ARBA00022553"/>
    </source>
</evidence>
<dbReference type="OrthoDB" id="9809348at2"/>
<reference evidence="8 9" key="1">
    <citation type="submission" date="2019-03" db="EMBL/GenBank/DDBJ databases">
        <title>Genomic Encyclopedia of Type Strains, Phase IV (KMG-IV): sequencing the most valuable type-strain genomes for metagenomic binning, comparative biology and taxonomic classification.</title>
        <authorList>
            <person name="Goeker M."/>
        </authorList>
    </citation>
    <scope>NUCLEOTIDE SEQUENCE [LARGE SCALE GENOMIC DNA]</scope>
    <source>
        <strain evidence="8 9">DSM 24629</strain>
    </source>
</reference>
<keyword evidence="4 8" id="KW-0418">Kinase</keyword>
<sequence>MILKRWIEVLKFSLSAKLNFIMGIIVCLFIVFSIYNNALLDRFSTEHEKRVNLYNSILELKHTFNNSDIAINEYFRSGNRTNLAEFNNLSNNVRIILVELSYKMESDEQIYLLQSIDNSFKSYYSESSNASFLYNRNNYEYYDKMFYAHKINKYLLRYSDELLELVLEESVIANTKLTNMQKVLSFWNGVVIVSLVFFFLSCITYINVNVTKPLNALSNQAKEISRGNFNVKVEVKNSQNTIGILSKAFNGMVKNIKEMMESIQENIKVEKQLLEEQRKNVEYKELLNQATFLALQTQTNPHFLFNTLNSISRTITFGKNDQAIKMIDSLATLLRYNLEDAEVSVTLEEEINITKEYLNIQKFRFSDRIQAEILCEDDIEKTLMIPRFTLQPLVENAIIHGLEPKEEGGKIRIIVKREGHHGIIKIIDNGLGISKSKLEKIKNNTIEGPTKSIGLKNTQQRIQIFTGCEQSFQIKSKEKMGTIVKISLLLTEENDV</sequence>
<accession>A0A4R3MMQ3</accession>
<dbReference type="Gene3D" id="3.30.565.10">
    <property type="entry name" value="Histidine kinase-like ATPase, C-terminal domain"/>
    <property type="match status" value="1"/>
</dbReference>
<keyword evidence="6" id="KW-0472">Membrane</keyword>
<dbReference type="InterPro" id="IPR010559">
    <property type="entry name" value="Sig_transdc_His_kin_internal"/>
</dbReference>